<dbReference type="Proteomes" id="UP000033870">
    <property type="component" value="Unassembled WGS sequence"/>
</dbReference>
<proteinExistence type="inferred from homology"/>
<dbReference type="SUPFAM" id="SSF52540">
    <property type="entry name" value="P-loop containing nucleoside triphosphate hydrolases"/>
    <property type="match status" value="1"/>
</dbReference>
<dbReference type="AlphaFoldDB" id="A0A0G1YHJ4"/>
<dbReference type="InterPro" id="IPR027417">
    <property type="entry name" value="P-loop_NTPase"/>
</dbReference>
<dbReference type="EC" id="2.7.4.9" evidence="8"/>
<evidence type="ECO:0000313" key="10">
    <source>
        <dbReference type="EMBL" id="KKW42908.1"/>
    </source>
</evidence>
<evidence type="ECO:0000256" key="8">
    <source>
        <dbReference type="HAMAP-Rule" id="MF_00165"/>
    </source>
</evidence>
<keyword evidence="5 8" id="KW-0418">Kinase</keyword>
<keyword evidence="2 8" id="KW-0808">Transferase</keyword>
<keyword evidence="3 8" id="KW-0545">Nucleotide biosynthesis</keyword>
<dbReference type="PANTHER" id="PTHR10344">
    <property type="entry name" value="THYMIDYLATE KINASE"/>
    <property type="match status" value="1"/>
</dbReference>
<evidence type="ECO:0000256" key="4">
    <source>
        <dbReference type="ARBA" id="ARBA00022741"/>
    </source>
</evidence>
<feature type="binding site" evidence="8">
    <location>
        <begin position="11"/>
        <end position="18"/>
    </location>
    <ligand>
        <name>ATP</name>
        <dbReference type="ChEBI" id="CHEBI:30616"/>
    </ligand>
</feature>
<dbReference type="InterPro" id="IPR039430">
    <property type="entry name" value="Thymidylate_kin-like_dom"/>
</dbReference>
<comment type="function">
    <text evidence="8">Phosphorylation of dTMP to form dTDP in both de novo and salvage pathways of dTTP synthesis.</text>
</comment>
<comment type="similarity">
    <text evidence="1 8">Belongs to the thymidylate kinase family.</text>
</comment>
<dbReference type="STRING" id="1619044.UY92_C0002G0025"/>
<evidence type="ECO:0000256" key="3">
    <source>
        <dbReference type="ARBA" id="ARBA00022727"/>
    </source>
</evidence>
<dbReference type="InterPro" id="IPR018094">
    <property type="entry name" value="Thymidylate_kinase"/>
</dbReference>
<evidence type="ECO:0000313" key="11">
    <source>
        <dbReference type="Proteomes" id="UP000033870"/>
    </source>
</evidence>
<evidence type="ECO:0000256" key="6">
    <source>
        <dbReference type="ARBA" id="ARBA00022840"/>
    </source>
</evidence>
<gene>
    <name evidence="8" type="primary">tmk</name>
    <name evidence="10" type="ORF">UY92_C0002G0025</name>
</gene>
<evidence type="ECO:0000256" key="2">
    <source>
        <dbReference type="ARBA" id="ARBA00022679"/>
    </source>
</evidence>
<accession>A0A0G1YHJ4</accession>
<evidence type="ECO:0000259" key="9">
    <source>
        <dbReference type="Pfam" id="PF02223"/>
    </source>
</evidence>
<sequence>MPQGFFITIDGTDGSGKTTQTELLVERLRQAGYAVETISFPRYGERSAAMVEDYLNGAFGSAEDVGPYRASIFYAIDRYAASTTIRRWLDEGKIVVSNRYVGASLGHQGGKISTPEERNRYFTWVYDLEYNIFGIPKPDVNIVLHVTPEISQKLVDEKDARAYLHGKSRDIHEDDLGHLARAEATYLEISRLFCQFHVIECVSDGRLRAIQDIHNQIFAYAEEQIRSHPTP</sequence>
<comment type="caution">
    <text evidence="10">The sequence shown here is derived from an EMBL/GenBank/DDBJ whole genome shotgun (WGS) entry which is preliminary data.</text>
</comment>
<dbReference type="GO" id="GO:0004798">
    <property type="term" value="F:dTMP kinase activity"/>
    <property type="evidence" value="ECO:0007669"/>
    <property type="project" value="UniProtKB-UniRule"/>
</dbReference>
<feature type="domain" description="Thymidylate kinase-like" evidence="9">
    <location>
        <begin position="9"/>
        <end position="199"/>
    </location>
</feature>
<keyword evidence="6 8" id="KW-0067">ATP-binding</keyword>
<dbReference type="GO" id="GO:0006233">
    <property type="term" value="P:dTDP biosynthetic process"/>
    <property type="evidence" value="ECO:0007669"/>
    <property type="project" value="InterPro"/>
</dbReference>
<name>A0A0G1YHJ4_9BACT</name>
<dbReference type="CDD" id="cd01672">
    <property type="entry name" value="TMPK"/>
    <property type="match status" value="1"/>
</dbReference>
<dbReference type="HAMAP" id="MF_00165">
    <property type="entry name" value="Thymidylate_kinase"/>
    <property type="match status" value="1"/>
</dbReference>
<dbReference type="PANTHER" id="PTHR10344:SF4">
    <property type="entry name" value="UMP-CMP KINASE 2, MITOCHONDRIAL"/>
    <property type="match status" value="1"/>
</dbReference>
<dbReference type="Gene3D" id="3.40.50.300">
    <property type="entry name" value="P-loop containing nucleotide triphosphate hydrolases"/>
    <property type="match status" value="1"/>
</dbReference>
<evidence type="ECO:0000256" key="7">
    <source>
        <dbReference type="ARBA" id="ARBA00048743"/>
    </source>
</evidence>
<dbReference type="GO" id="GO:0005524">
    <property type="term" value="F:ATP binding"/>
    <property type="evidence" value="ECO:0007669"/>
    <property type="project" value="UniProtKB-UniRule"/>
</dbReference>
<evidence type="ECO:0000256" key="1">
    <source>
        <dbReference type="ARBA" id="ARBA00009776"/>
    </source>
</evidence>
<dbReference type="Pfam" id="PF02223">
    <property type="entry name" value="Thymidylate_kin"/>
    <property type="match status" value="1"/>
</dbReference>
<reference evidence="10 11" key="1">
    <citation type="journal article" date="2015" name="Nature">
        <title>rRNA introns, odd ribosomes, and small enigmatic genomes across a large radiation of phyla.</title>
        <authorList>
            <person name="Brown C.T."/>
            <person name="Hug L.A."/>
            <person name="Thomas B.C."/>
            <person name="Sharon I."/>
            <person name="Castelle C.J."/>
            <person name="Singh A."/>
            <person name="Wilkins M.J."/>
            <person name="Williams K.H."/>
            <person name="Banfield J.F."/>
        </authorList>
    </citation>
    <scope>NUCLEOTIDE SEQUENCE [LARGE SCALE GENOMIC DNA]</scope>
</reference>
<keyword evidence="4 8" id="KW-0547">Nucleotide-binding</keyword>
<organism evidence="10 11">
    <name type="scientific">Candidatus Magasanikbacteria bacterium GW2011_GWA2_56_11</name>
    <dbReference type="NCBI Taxonomy" id="1619044"/>
    <lineage>
        <taxon>Bacteria</taxon>
        <taxon>Candidatus Magasanikiibacteriota</taxon>
    </lineage>
</organism>
<dbReference type="GO" id="GO:0006235">
    <property type="term" value="P:dTTP biosynthetic process"/>
    <property type="evidence" value="ECO:0007669"/>
    <property type="project" value="UniProtKB-UniRule"/>
</dbReference>
<protein>
    <recommendedName>
        <fullName evidence="8">Thymidylate kinase</fullName>
        <ecNumber evidence="8">2.7.4.9</ecNumber>
    </recommendedName>
    <alternativeName>
        <fullName evidence="8">dTMP kinase</fullName>
    </alternativeName>
</protein>
<dbReference type="EMBL" id="LCRX01000002">
    <property type="protein sequence ID" value="KKW42908.1"/>
    <property type="molecule type" value="Genomic_DNA"/>
</dbReference>
<dbReference type="GO" id="GO:0006227">
    <property type="term" value="P:dUDP biosynthetic process"/>
    <property type="evidence" value="ECO:0007669"/>
    <property type="project" value="TreeGrafter"/>
</dbReference>
<evidence type="ECO:0000256" key="5">
    <source>
        <dbReference type="ARBA" id="ARBA00022777"/>
    </source>
</evidence>
<dbReference type="GO" id="GO:0005829">
    <property type="term" value="C:cytosol"/>
    <property type="evidence" value="ECO:0007669"/>
    <property type="project" value="TreeGrafter"/>
</dbReference>
<comment type="catalytic activity">
    <reaction evidence="7 8">
        <text>dTMP + ATP = dTDP + ADP</text>
        <dbReference type="Rhea" id="RHEA:13517"/>
        <dbReference type="ChEBI" id="CHEBI:30616"/>
        <dbReference type="ChEBI" id="CHEBI:58369"/>
        <dbReference type="ChEBI" id="CHEBI:63528"/>
        <dbReference type="ChEBI" id="CHEBI:456216"/>
        <dbReference type="EC" id="2.7.4.9"/>
    </reaction>
</comment>